<dbReference type="EMBL" id="JBIAHM010000002">
    <property type="protein sequence ID" value="MFE9598622.1"/>
    <property type="molecule type" value="Genomic_DNA"/>
</dbReference>
<organism evidence="1 2">
    <name type="scientific">Streptomyces hokutonensis</name>
    <dbReference type="NCBI Taxonomy" id="1306990"/>
    <lineage>
        <taxon>Bacteria</taxon>
        <taxon>Bacillati</taxon>
        <taxon>Actinomycetota</taxon>
        <taxon>Actinomycetes</taxon>
        <taxon>Kitasatosporales</taxon>
        <taxon>Streptomycetaceae</taxon>
        <taxon>Streptomyces</taxon>
    </lineage>
</organism>
<name>A0ABW6LXY3_9ACTN</name>
<sequence length="60" mass="5978">MDLLGHAQGVIGVGQLGERLGERLGEGGDDLVVTVLGHDEPAGVGAALPVVPGDARHEGL</sequence>
<dbReference type="Proteomes" id="UP001601303">
    <property type="component" value="Unassembled WGS sequence"/>
</dbReference>
<gene>
    <name evidence="1" type="ORF">ACFYNQ_08560</name>
</gene>
<dbReference type="RefSeq" id="WP_388104099.1">
    <property type="nucleotide sequence ID" value="NZ_JBIAHM010000002.1"/>
</dbReference>
<evidence type="ECO:0000313" key="1">
    <source>
        <dbReference type="EMBL" id="MFE9598622.1"/>
    </source>
</evidence>
<comment type="caution">
    <text evidence="1">The sequence shown here is derived from an EMBL/GenBank/DDBJ whole genome shotgun (WGS) entry which is preliminary data.</text>
</comment>
<evidence type="ECO:0000313" key="2">
    <source>
        <dbReference type="Proteomes" id="UP001601303"/>
    </source>
</evidence>
<keyword evidence="2" id="KW-1185">Reference proteome</keyword>
<proteinExistence type="predicted"/>
<reference evidence="1 2" key="1">
    <citation type="submission" date="2024-10" db="EMBL/GenBank/DDBJ databases">
        <title>The Natural Products Discovery Center: Release of the First 8490 Sequenced Strains for Exploring Actinobacteria Biosynthetic Diversity.</title>
        <authorList>
            <person name="Kalkreuter E."/>
            <person name="Kautsar S.A."/>
            <person name="Yang D."/>
            <person name="Bader C.D."/>
            <person name="Teijaro C.N."/>
            <person name="Fluegel L."/>
            <person name="Davis C.M."/>
            <person name="Simpson J.R."/>
            <person name="Lauterbach L."/>
            <person name="Steele A.D."/>
            <person name="Gui C."/>
            <person name="Meng S."/>
            <person name="Li G."/>
            <person name="Viehrig K."/>
            <person name="Ye F."/>
            <person name="Su P."/>
            <person name="Kiefer A.F."/>
            <person name="Nichols A."/>
            <person name="Cepeda A.J."/>
            <person name="Yan W."/>
            <person name="Fan B."/>
            <person name="Jiang Y."/>
            <person name="Adhikari A."/>
            <person name="Zheng C.-J."/>
            <person name="Schuster L."/>
            <person name="Cowan T.M."/>
            <person name="Smanski M.J."/>
            <person name="Chevrette M.G."/>
            <person name="De Carvalho L.P.S."/>
            <person name="Shen B."/>
        </authorList>
    </citation>
    <scope>NUCLEOTIDE SEQUENCE [LARGE SCALE GENOMIC DNA]</scope>
    <source>
        <strain evidence="1 2">NPDC006488</strain>
    </source>
</reference>
<protein>
    <submittedName>
        <fullName evidence="1">Uncharacterized protein</fullName>
    </submittedName>
</protein>
<accession>A0ABW6LXY3</accession>